<dbReference type="SUPFAM" id="SSF51905">
    <property type="entry name" value="FAD/NAD(P)-binding domain"/>
    <property type="match status" value="1"/>
</dbReference>
<keyword evidence="7 10" id="KW-0676">Redox-active center</keyword>
<feature type="disulfide bond" description="Redox-active" evidence="9">
    <location>
        <begin position="42"/>
        <end position="47"/>
    </location>
</feature>
<sequence length="473" mass="52169">MNNYDVIVIGGGSGGLTVAAGAAQFGAKVALIEQKSGLGGDCLHYGCVPSKALIAAAKEIHEVRKNGMKHGLEVKGVTDWSVIRNQIQSAVDTIQEHDSTSRFQNLGVDVHHARAVFLDEHHLRLSSGKTIKGKRIVIATGSSPVIPPIENIEQVKVITNESLFYMEHLPERIVMVGGGAIGMEMAQALSRLGSEITVVDHSDMLFKKEDKEIAEKMQKEMEKELTIHLGARVNKLENNQGEITAVIEGEQEKRVGIDALFLAVGRKPNTEKLQLDRAGVELDEEGAVVVNDRLQSSVSHIYAIGDVNGQFPFTHGAGEEGKIAVSNAVFGLKRKMNYENLPWAFYTQPEIFHLGITEEEAKTKLGEDYTVIRASKADRMIAEQDDTSFVKVILDKKGFILGAHGIGANASDWMQILVMMKTNGQKIRELSSIVHPYPARTEIVKQLADQYWRKKLFESNITKLTSKYISVFR</sequence>
<dbReference type="GO" id="GO:0003955">
    <property type="term" value="F:NAD(P)H dehydrogenase (quinone) activity"/>
    <property type="evidence" value="ECO:0007669"/>
    <property type="project" value="TreeGrafter"/>
</dbReference>
<evidence type="ECO:0000256" key="6">
    <source>
        <dbReference type="ARBA" id="ARBA00023157"/>
    </source>
</evidence>
<feature type="binding site" evidence="8">
    <location>
        <begin position="177"/>
        <end position="184"/>
    </location>
    <ligand>
        <name>NAD(+)</name>
        <dbReference type="ChEBI" id="CHEBI:57540"/>
    </ligand>
</feature>
<feature type="binding site" evidence="8">
    <location>
        <position position="306"/>
    </location>
    <ligand>
        <name>FAD</name>
        <dbReference type="ChEBI" id="CHEBI:57692"/>
    </ligand>
</feature>
<dbReference type="PANTHER" id="PTHR43014">
    <property type="entry name" value="MERCURIC REDUCTASE"/>
    <property type="match status" value="1"/>
</dbReference>
<dbReference type="InterPro" id="IPR016156">
    <property type="entry name" value="FAD/NAD-linked_Rdtase_dimer_sf"/>
</dbReference>
<feature type="domain" description="FAD/NAD(P)-binding" evidence="12">
    <location>
        <begin position="4"/>
        <end position="321"/>
    </location>
</feature>
<dbReference type="STRING" id="745820.SAMN04488053_11061"/>
<reference evidence="14" key="1">
    <citation type="submission" date="2016-10" db="EMBL/GenBank/DDBJ databases">
        <authorList>
            <person name="Varghese N."/>
            <person name="Submissions S."/>
        </authorList>
    </citation>
    <scope>NUCLEOTIDE SEQUENCE [LARGE SCALE GENOMIC DNA]</scope>
    <source>
        <strain evidence="14">CGMCC 1.10369</strain>
    </source>
</reference>
<evidence type="ECO:0000256" key="4">
    <source>
        <dbReference type="ARBA" id="ARBA00022857"/>
    </source>
</evidence>
<evidence type="ECO:0000256" key="1">
    <source>
        <dbReference type="ARBA" id="ARBA00007532"/>
    </source>
</evidence>
<dbReference type="GO" id="GO:0016668">
    <property type="term" value="F:oxidoreductase activity, acting on a sulfur group of donors, NAD(P) as acceptor"/>
    <property type="evidence" value="ECO:0007669"/>
    <property type="project" value="InterPro"/>
</dbReference>
<dbReference type="InterPro" id="IPR012999">
    <property type="entry name" value="Pyr_OxRdtase_I_AS"/>
</dbReference>
<keyword evidence="6" id="KW-1015">Disulfide bond</keyword>
<evidence type="ECO:0000313" key="13">
    <source>
        <dbReference type="EMBL" id="SDO28149.1"/>
    </source>
</evidence>
<feature type="binding site" evidence="8">
    <location>
        <position position="265"/>
    </location>
    <ligand>
        <name>NAD(+)</name>
        <dbReference type="ChEBI" id="CHEBI:57540"/>
    </ligand>
</feature>
<dbReference type="InterPro" id="IPR001100">
    <property type="entry name" value="Pyr_nuc-diS_OxRdtase"/>
</dbReference>
<evidence type="ECO:0000256" key="8">
    <source>
        <dbReference type="PIRSR" id="PIRSR000350-3"/>
    </source>
</evidence>
<evidence type="ECO:0000256" key="2">
    <source>
        <dbReference type="ARBA" id="ARBA00022630"/>
    </source>
</evidence>
<evidence type="ECO:0000256" key="5">
    <source>
        <dbReference type="ARBA" id="ARBA00023002"/>
    </source>
</evidence>
<dbReference type="InterPro" id="IPR023753">
    <property type="entry name" value="FAD/NAD-binding_dom"/>
</dbReference>
<evidence type="ECO:0000256" key="7">
    <source>
        <dbReference type="ARBA" id="ARBA00023284"/>
    </source>
</evidence>
<dbReference type="Gene3D" id="3.30.390.30">
    <property type="match status" value="1"/>
</dbReference>
<organism evidence="13 14">
    <name type="scientific">Alkalicoccus daliensis</name>
    <dbReference type="NCBI Taxonomy" id="745820"/>
    <lineage>
        <taxon>Bacteria</taxon>
        <taxon>Bacillati</taxon>
        <taxon>Bacillota</taxon>
        <taxon>Bacilli</taxon>
        <taxon>Bacillales</taxon>
        <taxon>Bacillaceae</taxon>
        <taxon>Alkalicoccus</taxon>
    </lineage>
</organism>
<dbReference type="EMBL" id="FNIL01000010">
    <property type="protein sequence ID" value="SDO28149.1"/>
    <property type="molecule type" value="Genomic_DNA"/>
</dbReference>
<accession>A0A1H0I9M3</accession>
<dbReference type="RefSeq" id="WP_090843555.1">
    <property type="nucleotide sequence ID" value="NZ_FNIL01000010.1"/>
</dbReference>
<proteinExistence type="inferred from homology"/>
<keyword evidence="3 8" id="KW-0274">FAD</keyword>
<dbReference type="PRINTS" id="PR00368">
    <property type="entry name" value="FADPNR"/>
</dbReference>
<evidence type="ECO:0000259" key="12">
    <source>
        <dbReference type="Pfam" id="PF07992"/>
    </source>
</evidence>
<evidence type="ECO:0000259" key="11">
    <source>
        <dbReference type="Pfam" id="PF02852"/>
    </source>
</evidence>
<evidence type="ECO:0000313" key="14">
    <source>
        <dbReference type="Proteomes" id="UP000198778"/>
    </source>
</evidence>
<dbReference type="PIRSF" id="PIRSF000350">
    <property type="entry name" value="Mercury_reductase_MerA"/>
    <property type="match status" value="1"/>
</dbReference>
<keyword evidence="4" id="KW-0521">NADP</keyword>
<dbReference type="SUPFAM" id="SSF55424">
    <property type="entry name" value="FAD/NAD-linked reductases, dimerisation (C-terminal) domain"/>
    <property type="match status" value="1"/>
</dbReference>
<dbReference type="PANTHER" id="PTHR43014:SF4">
    <property type="entry name" value="PYRIDINE NUCLEOTIDE-DISULFIDE OXIDOREDUCTASE RCLA-RELATED"/>
    <property type="match status" value="1"/>
</dbReference>
<keyword evidence="5 10" id="KW-0560">Oxidoreductase</keyword>
<dbReference type="GO" id="GO:0050660">
    <property type="term" value="F:flavin adenine dinucleotide binding"/>
    <property type="evidence" value="ECO:0007669"/>
    <property type="project" value="TreeGrafter"/>
</dbReference>
<dbReference type="PROSITE" id="PS00076">
    <property type="entry name" value="PYRIDINE_REDOX_1"/>
    <property type="match status" value="1"/>
</dbReference>
<dbReference type="Pfam" id="PF02852">
    <property type="entry name" value="Pyr_redox_dim"/>
    <property type="match status" value="1"/>
</dbReference>
<feature type="domain" description="Pyridine nucleotide-disulphide oxidoreductase dimerisation" evidence="11">
    <location>
        <begin position="342"/>
        <end position="447"/>
    </location>
</feature>
<dbReference type="OrthoDB" id="9800167at2"/>
<comment type="cofactor">
    <cofactor evidence="8">
        <name>FAD</name>
        <dbReference type="ChEBI" id="CHEBI:57692"/>
    </cofactor>
    <text evidence="8">Binds 1 FAD per subunit.</text>
</comment>
<keyword evidence="8" id="KW-0520">NAD</keyword>
<protein>
    <submittedName>
        <fullName evidence="13">Pyruvate/2-oxoglutarate dehydrogenase complex, dihydrolipoamide dehydrogenase (E3) component</fullName>
    </submittedName>
</protein>
<dbReference type="Gene3D" id="3.50.50.60">
    <property type="entry name" value="FAD/NAD(P)-binding domain"/>
    <property type="match status" value="2"/>
</dbReference>
<name>A0A1H0I9M3_9BACI</name>
<evidence type="ECO:0000256" key="3">
    <source>
        <dbReference type="ARBA" id="ARBA00022827"/>
    </source>
</evidence>
<dbReference type="PRINTS" id="PR00411">
    <property type="entry name" value="PNDRDTASEI"/>
</dbReference>
<comment type="similarity">
    <text evidence="1 10">Belongs to the class-I pyridine nucleotide-disulfide oxidoreductase family.</text>
</comment>
<evidence type="ECO:0000256" key="10">
    <source>
        <dbReference type="RuleBase" id="RU003691"/>
    </source>
</evidence>
<dbReference type="InterPro" id="IPR036188">
    <property type="entry name" value="FAD/NAD-bd_sf"/>
</dbReference>
<feature type="binding site" evidence="8">
    <location>
        <position position="51"/>
    </location>
    <ligand>
        <name>FAD</name>
        <dbReference type="ChEBI" id="CHEBI:57692"/>
    </ligand>
</feature>
<gene>
    <name evidence="13" type="ORF">SAMN04488053_11061</name>
</gene>
<keyword evidence="8" id="KW-0547">Nucleotide-binding</keyword>
<keyword evidence="13" id="KW-0670">Pyruvate</keyword>
<keyword evidence="14" id="KW-1185">Reference proteome</keyword>
<dbReference type="AlphaFoldDB" id="A0A1H0I9M3"/>
<dbReference type="Pfam" id="PF07992">
    <property type="entry name" value="Pyr_redox_2"/>
    <property type="match status" value="1"/>
</dbReference>
<evidence type="ECO:0000256" key="9">
    <source>
        <dbReference type="PIRSR" id="PIRSR000350-4"/>
    </source>
</evidence>
<dbReference type="InterPro" id="IPR004099">
    <property type="entry name" value="Pyr_nucl-diS_OxRdtase_dimer"/>
</dbReference>
<dbReference type="Proteomes" id="UP000198778">
    <property type="component" value="Unassembled WGS sequence"/>
</dbReference>
<feature type="binding site" evidence="8">
    <location>
        <begin position="140"/>
        <end position="142"/>
    </location>
    <ligand>
        <name>FAD</name>
        <dbReference type="ChEBI" id="CHEBI:57692"/>
    </ligand>
</feature>
<keyword evidence="2 10" id="KW-0285">Flavoprotein</keyword>